<comment type="caution">
    <text evidence="1">The sequence shown here is derived from an EMBL/GenBank/DDBJ whole genome shotgun (WGS) entry which is preliminary data.</text>
</comment>
<proteinExistence type="predicted"/>
<dbReference type="Proteomes" id="UP000549134">
    <property type="component" value="Unassembled WGS sequence"/>
</dbReference>
<dbReference type="GO" id="GO:0016788">
    <property type="term" value="F:hydrolase activity, acting on ester bonds"/>
    <property type="evidence" value="ECO:0007669"/>
    <property type="project" value="UniProtKB-ARBA"/>
</dbReference>
<reference evidence="1 2" key="1">
    <citation type="submission" date="2020-04" db="EMBL/GenBank/DDBJ databases">
        <title>Molecular characterization of pseudomonads from Agaricus bisporus reveal novel blotch 2 pathogens in Western Europe.</title>
        <authorList>
            <person name="Taparia T."/>
            <person name="Krijger M."/>
            <person name="Haynes E."/>
            <person name="Elpinstone J.G."/>
            <person name="Noble R."/>
            <person name="Van Der Wolf J."/>
        </authorList>
    </citation>
    <scope>NUCLEOTIDE SEQUENCE [LARGE SCALE GENOMIC DNA]</scope>
    <source>
        <strain evidence="1 2">IPO3746</strain>
    </source>
</reference>
<dbReference type="AlphaFoldDB" id="A0A7Y8DNX2"/>
<evidence type="ECO:0000313" key="1">
    <source>
        <dbReference type="EMBL" id="NWD35826.1"/>
    </source>
</evidence>
<organism evidence="1 2">
    <name type="scientific">Pseudomonas tolaasii</name>
    <dbReference type="NCBI Taxonomy" id="29442"/>
    <lineage>
        <taxon>Bacteria</taxon>
        <taxon>Pseudomonadati</taxon>
        <taxon>Pseudomonadota</taxon>
        <taxon>Gammaproteobacteria</taxon>
        <taxon>Pseudomonadales</taxon>
        <taxon>Pseudomonadaceae</taxon>
        <taxon>Pseudomonas</taxon>
    </lineage>
</organism>
<dbReference type="InterPro" id="IPR036514">
    <property type="entry name" value="SGNH_hydro_sf"/>
</dbReference>
<gene>
    <name evidence="1" type="ORF">HX787_08150</name>
</gene>
<dbReference type="Gene3D" id="2.60.120.560">
    <property type="entry name" value="Exo-inulinase, domain 1"/>
    <property type="match status" value="1"/>
</dbReference>
<dbReference type="EMBL" id="JACAQK010000006">
    <property type="protein sequence ID" value="NWD35826.1"/>
    <property type="molecule type" value="Genomic_DNA"/>
</dbReference>
<dbReference type="Gene3D" id="3.40.50.1110">
    <property type="entry name" value="SGNH hydrolase"/>
    <property type="match status" value="1"/>
</dbReference>
<sequence length="737" mass="77854">MAYNTGNPVEPNGSRDPRDLRDNAQIIDKLVNSSDLTWLGRLGKILKTWAGMTAEHEASQTQRAIEFQQFLQNSAYEVPVAYAAGISITRATQTVLYNGEIYRPVPSALPFVTTTFPADSAKWVSNGDNSLRQDLSSPAGASKIGFDQGLSYPASTIGAAVASVTRPGAGKNQDGYIGFDMLSNLGDLTTFNAAVRTGTVRVALTADSIGEGDRDGVYENSTFAILMRTLRQQNPGVTFVFANFALAGRGIATYFDPNYKGIAGPNDNPATGFYRPPGNQFTAQWPGGSVVGKSWADHVKDFAPDLVIYMHGANDLSGQGTLGAAQYKAALNYQSTWDKKPSTAIATAALPAVSAGYQLEVQVAANTARGIARELKLTLIDVNRMFLLLRQAIDIDYMAYLRDDGFVGYPSGWTPDAGSTLSLVDSSGFAIQGTGGAMRNTQSADCNVAANFAMSDWSSQTGEIWYRSLGSLASRYTAQVTSGSLFLYWGTTIIGSTPIASIPNNAQVSMQAVVQGNQHRVYVNGALALTVFDYNNLMSGAHGVRITGGNGIISALVVHTGNPLKVGTPKMTDADFYGKNDFGTNPSSEGGNGINHPTILGNRVCWAASFAGLEHHTRSLPLGIVSVVAPFRAQGNEAFDQAGATLQTSIDGTLVGTPTGILATSTGACANKYDCRQVVGGRSVVVQVILSTGPTALLKIDVVLPAGTWLLTAASQFTKDSAGVYRNALTVTGVRAS</sequence>
<keyword evidence="1" id="KW-0378">Hydrolase</keyword>
<evidence type="ECO:0000313" key="2">
    <source>
        <dbReference type="Proteomes" id="UP000549134"/>
    </source>
</evidence>
<name>A0A7Y8DNX2_PSETO</name>
<accession>A0A7Y8DNX2</accession>
<dbReference type="SUPFAM" id="SSF52266">
    <property type="entry name" value="SGNH hydrolase"/>
    <property type="match status" value="1"/>
</dbReference>
<dbReference type="RefSeq" id="WP_177007840.1">
    <property type="nucleotide sequence ID" value="NZ_JACAQH010000007.1"/>
</dbReference>
<protein>
    <submittedName>
        <fullName evidence="1">SGNH/GDSL hydrolase family protein</fullName>
    </submittedName>
</protein>